<dbReference type="Proteomes" id="UP000198253">
    <property type="component" value="Chromosome I"/>
</dbReference>
<accession>A0A1C4ZE97</accession>
<evidence type="ECO:0000313" key="2">
    <source>
        <dbReference type="Proteomes" id="UP000198253"/>
    </source>
</evidence>
<name>A0A1C4ZE97_MICEC</name>
<organism evidence="1 2">
    <name type="scientific">Micromonospora echinospora</name>
    <name type="common">Micromonospora purpurea</name>
    <dbReference type="NCBI Taxonomy" id="1877"/>
    <lineage>
        <taxon>Bacteria</taxon>
        <taxon>Bacillati</taxon>
        <taxon>Actinomycetota</taxon>
        <taxon>Actinomycetes</taxon>
        <taxon>Micromonosporales</taxon>
        <taxon>Micromonosporaceae</taxon>
        <taxon>Micromonospora</taxon>
    </lineage>
</organism>
<proteinExistence type="predicted"/>
<dbReference type="Pfam" id="PF19142">
    <property type="entry name" value="DUF5825"/>
    <property type="match status" value="1"/>
</dbReference>
<protein>
    <submittedName>
        <fullName evidence="1">Uncharacterized protein</fullName>
    </submittedName>
</protein>
<dbReference type="InterPro" id="IPR043863">
    <property type="entry name" value="DUF5825"/>
</dbReference>
<gene>
    <name evidence="1" type="ORF">GA0070618_5128</name>
</gene>
<dbReference type="InParanoid" id="A0A1C4ZE97"/>
<reference evidence="2" key="1">
    <citation type="submission" date="2016-06" db="EMBL/GenBank/DDBJ databases">
        <authorList>
            <person name="Varghese N."/>
            <person name="Submissions Spin"/>
        </authorList>
    </citation>
    <scope>NUCLEOTIDE SEQUENCE [LARGE SCALE GENOMIC DNA]</scope>
    <source>
        <strain evidence="2">DSM 43816</strain>
    </source>
</reference>
<dbReference type="RefSeq" id="WP_143740302.1">
    <property type="nucleotide sequence ID" value="NZ_LT607413.1"/>
</dbReference>
<dbReference type="AlphaFoldDB" id="A0A1C4ZE97"/>
<dbReference type="OrthoDB" id="3624112at2"/>
<keyword evidence="2" id="KW-1185">Reference proteome</keyword>
<sequence length="191" mass="21315">MPTTNPPDTAAVRASDLPPVTPELTYRTVDADTVLHFGRSPAEDLELLRYLRDVTSHAVRLRWRLAGLPCFPLHTHVHLVPPSGGVDADSAAHARSWTAGYRYGSFFYRRGPGFVSIKDVRPESEDARITIDEGADHFLAMAEARTVDDLAPEARELVDTVAEAGLLLRVDQRLLVLPYRLRHWPVPYLAI</sequence>
<evidence type="ECO:0000313" key="1">
    <source>
        <dbReference type="EMBL" id="SCF31235.1"/>
    </source>
</evidence>
<dbReference type="EMBL" id="LT607413">
    <property type="protein sequence ID" value="SCF31235.1"/>
    <property type="molecule type" value="Genomic_DNA"/>
</dbReference>